<accession>A0ABX9P4N9</accession>
<evidence type="ECO:0000313" key="1">
    <source>
        <dbReference type="EMBL" id="RJT15983.1"/>
    </source>
</evidence>
<evidence type="ECO:0000313" key="2">
    <source>
        <dbReference type="Proteomes" id="UP000284119"/>
    </source>
</evidence>
<proteinExistence type="predicted"/>
<comment type="caution">
    <text evidence="1">The sequence shown here is derived from an EMBL/GenBank/DDBJ whole genome shotgun (WGS) entry which is preliminary data.</text>
</comment>
<dbReference type="EMBL" id="RAHG01000001">
    <property type="protein sequence ID" value="RJT15983.1"/>
    <property type="molecule type" value="Genomic_DNA"/>
</dbReference>
<protein>
    <submittedName>
        <fullName evidence="1">Uncharacterized protein</fullName>
    </submittedName>
</protein>
<keyword evidence="2" id="KW-1185">Reference proteome</keyword>
<name>A0ABX9P4N9_9GAMM</name>
<dbReference type="Proteomes" id="UP000284119">
    <property type="component" value="Unassembled WGS sequence"/>
</dbReference>
<sequence>MQVDIPRMNYYINGQKISVPGSEHESIVNYSNLIMRPENQWIQENIGALSSFMHQGIFPDFFGAVDSWTASNGEIWNIEMITLDRNHTENDFYISNSGIVKIMSQAKVKNVMLKGGDFVLADVNNSHFSLQLSFCVVKNNGRCMVTPLMQGSDRCRLKVKKTGMM</sequence>
<gene>
    <name evidence="1" type="ORF">D5396_02350</name>
</gene>
<reference evidence="1 2" key="1">
    <citation type="submission" date="2018-09" db="EMBL/GenBank/DDBJ databases">
        <authorList>
            <person name="Le Fleche-Mateos A."/>
        </authorList>
    </citation>
    <scope>NUCLEOTIDE SEQUENCE [LARGE SCALE GENOMIC DNA]</scope>
    <source>
        <strain evidence="1 2">DSM 30078</strain>
    </source>
</reference>
<organism evidence="1 2">
    <name type="scientific">Rahnella inusitata</name>
    <dbReference type="NCBI Taxonomy" id="58169"/>
    <lineage>
        <taxon>Bacteria</taxon>
        <taxon>Pseudomonadati</taxon>
        <taxon>Pseudomonadota</taxon>
        <taxon>Gammaproteobacteria</taxon>
        <taxon>Enterobacterales</taxon>
        <taxon>Yersiniaceae</taxon>
        <taxon>Rahnella</taxon>
    </lineage>
</organism>